<name>D7FQB8_ECTSI</name>
<evidence type="ECO:0000256" key="4">
    <source>
        <dbReference type="ARBA" id="ARBA00023136"/>
    </source>
</evidence>
<protein>
    <submittedName>
        <fullName evidence="8">Folate transporter</fullName>
    </submittedName>
</protein>
<evidence type="ECO:0000256" key="6">
    <source>
        <dbReference type="RuleBase" id="RU000488"/>
    </source>
</evidence>
<dbReference type="Proteomes" id="UP000002630">
    <property type="component" value="Linkage Group LG02"/>
</dbReference>
<feature type="repeat" description="Solcar" evidence="5">
    <location>
        <begin position="39"/>
        <end position="126"/>
    </location>
</feature>
<dbReference type="Gene3D" id="1.50.40.10">
    <property type="entry name" value="Mitochondrial carrier domain"/>
    <property type="match status" value="2"/>
</dbReference>
<evidence type="ECO:0000256" key="1">
    <source>
        <dbReference type="ARBA" id="ARBA00004141"/>
    </source>
</evidence>
<feature type="transmembrane region" description="Helical" evidence="7">
    <location>
        <begin position="144"/>
        <end position="163"/>
    </location>
</feature>
<comment type="similarity">
    <text evidence="6">Belongs to the mitochondrial carrier (TC 2.A.29) family.</text>
</comment>
<dbReference type="SUPFAM" id="SSF103506">
    <property type="entry name" value="Mitochondrial carrier"/>
    <property type="match status" value="1"/>
</dbReference>
<keyword evidence="4 5" id="KW-0472">Membrane</keyword>
<dbReference type="OrthoDB" id="428293at2759"/>
<dbReference type="PROSITE" id="PS50920">
    <property type="entry name" value="SOLCAR"/>
    <property type="match status" value="2"/>
</dbReference>
<dbReference type="InterPro" id="IPR023395">
    <property type="entry name" value="MCP_dom_sf"/>
</dbReference>
<dbReference type="STRING" id="2880.D7FQB8"/>
<keyword evidence="6" id="KW-0813">Transport</keyword>
<evidence type="ECO:0000256" key="2">
    <source>
        <dbReference type="ARBA" id="ARBA00022692"/>
    </source>
</evidence>
<dbReference type="EMBL" id="FN648375">
    <property type="protein sequence ID" value="CBJ48450.1"/>
    <property type="molecule type" value="Genomic_DNA"/>
</dbReference>
<accession>D7FQB8</accession>
<feature type="repeat" description="Solcar" evidence="5">
    <location>
        <begin position="137"/>
        <end position="228"/>
    </location>
</feature>
<dbReference type="Pfam" id="PF00153">
    <property type="entry name" value="Mito_carr"/>
    <property type="match status" value="2"/>
</dbReference>
<evidence type="ECO:0000256" key="5">
    <source>
        <dbReference type="PROSITE-ProRule" id="PRU00282"/>
    </source>
</evidence>
<reference evidence="8 9" key="1">
    <citation type="journal article" date="2010" name="Nature">
        <title>The Ectocarpus genome and the independent evolution of multicellularity in brown algae.</title>
        <authorList>
            <person name="Cock J.M."/>
            <person name="Sterck L."/>
            <person name="Rouze P."/>
            <person name="Scornet D."/>
            <person name="Allen A.E."/>
            <person name="Amoutzias G."/>
            <person name="Anthouard V."/>
            <person name="Artiguenave F."/>
            <person name="Aury J.M."/>
            <person name="Badger J.H."/>
            <person name="Beszteri B."/>
            <person name="Billiau K."/>
            <person name="Bonnet E."/>
            <person name="Bothwell J.H."/>
            <person name="Bowler C."/>
            <person name="Boyen C."/>
            <person name="Brownlee C."/>
            <person name="Carrano C.J."/>
            <person name="Charrier B."/>
            <person name="Cho G.Y."/>
            <person name="Coelho S.M."/>
            <person name="Collen J."/>
            <person name="Corre E."/>
            <person name="Da Silva C."/>
            <person name="Delage L."/>
            <person name="Delaroque N."/>
            <person name="Dittami S.M."/>
            <person name="Doulbeau S."/>
            <person name="Elias M."/>
            <person name="Farnham G."/>
            <person name="Gachon C.M."/>
            <person name="Gschloessl B."/>
            <person name="Heesch S."/>
            <person name="Jabbari K."/>
            <person name="Jubin C."/>
            <person name="Kawai H."/>
            <person name="Kimura K."/>
            <person name="Kloareg B."/>
            <person name="Kupper F.C."/>
            <person name="Lang D."/>
            <person name="Le Bail A."/>
            <person name="Leblanc C."/>
            <person name="Lerouge P."/>
            <person name="Lohr M."/>
            <person name="Lopez P.J."/>
            <person name="Martens C."/>
            <person name="Maumus F."/>
            <person name="Michel G."/>
            <person name="Miranda-Saavedra D."/>
            <person name="Morales J."/>
            <person name="Moreau H."/>
            <person name="Motomura T."/>
            <person name="Nagasato C."/>
            <person name="Napoli C.A."/>
            <person name="Nelson D.R."/>
            <person name="Nyvall-Collen P."/>
            <person name="Peters A.F."/>
            <person name="Pommier C."/>
            <person name="Potin P."/>
            <person name="Poulain J."/>
            <person name="Quesneville H."/>
            <person name="Read B."/>
            <person name="Rensing S.A."/>
            <person name="Ritter A."/>
            <person name="Rousvoal S."/>
            <person name="Samanta M."/>
            <person name="Samson G."/>
            <person name="Schroeder D.C."/>
            <person name="Segurens B."/>
            <person name="Strittmatter M."/>
            <person name="Tonon T."/>
            <person name="Tregear J.W."/>
            <person name="Valentin K."/>
            <person name="von Dassow P."/>
            <person name="Yamagishi T."/>
            <person name="Van de Peer Y."/>
            <person name="Wincker P."/>
        </authorList>
    </citation>
    <scope>NUCLEOTIDE SEQUENCE [LARGE SCALE GENOMIC DNA]</scope>
    <source>
        <strain evidence="9">Ec32 / CCAP1310/4</strain>
    </source>
</reference>
<keyword evidence="2 5" id="KW-0812">Transmembrane</keyword>
<dbReference type="AlphaFoldDB" id="D7FQB8"/>
<evidence type="ECO:0000256" key="7">
    <source>
        <dbReference type="SAM" id="Phobius"/>
    </source>
</evidence>
<feature type="transmembrane region" description="Helical" evidence="7">
    <location>
        <begin position="40"/>
        <end position="62"/>
    </location>
</feature>
<gene>
    <name evidence="8" type="ORF">Esi_0002_0270</name>
</gene>
<dbReference type="InParanoid" id="D7FQB8"/>
<keyword evidence="3" id="KW-0677">Repeat</keyword>
<evidence type="ECO:0000313" key="9">
    <source>
        <dbReference type="Proteomes" id="UP000002630"/>
    </source>
</evidence>
<dbReference type="InterPro" id="IPR018108">
    <property type="entry name" value="MCP_transmembrane"/>
</dbReference>
<dbReference type="OMA" id="TTVWKHE"/>
<dbReference type="eggNOG" id="KOG0764">
    <property type="taxonomic scope" value="Eukaryota"/>
</dbReference>
<keyword evidence="7" id="KW-1133">Transmembrane helix</keyword>
<dbReference type="GO" id="GO:0016020">
    <property type="term" value="C:membrane"/>
    <property type="evidence" value="ECO:0007669"/>
    <property type="project" value="UniProtKB-SubCell"/>
</dbReference>
<sequence>MTEISRSNTTSVSTRQQQYLFRDRVLEMFSKRESKGKRHYGANHLIAGTTAGVVTTAALYPLDLVKTRYQVYDKGPSPYKSLGTAFRTIIREEGARALYQGLGPALLGNAVAWGGFFYCYEKIKTAIRARVPQEADLGAVHHLGAGYVAGAMMVLATNPVWMIKTRMQLQDKKAKSGGVRPYSGLMDAVRTITREEGPLALYKGAVPALMLCGQGAVQFAVYEWLKARVPKRNENTPQESLLMGGASKILSTLVTYPTQYLHR</sequence>
<evidence type="ECO:0000256" key="3">
    <source>
        <dbReference type="ARBA" id="ARBA00022737"/>
    </source>
</evidence>
<proteinExistence type="inferred from homology"/>
<dbReference type="PANTHER" id="PTHR24089">
    <property type="entry name" value="SOLUTE CARRIER FAMILY 25"/>
    <property type="match status" value="1"/>
</dbReference>
<comment type="subcellular location">
    <subcellularLocation>
        <location evidence="1">Membrane</location>
        <topology evidence="1">Multi-pass membrane protein</topology>
    </subcellularLocation>
</comment>
<organism evidence="8 9">
    <name type="scientific">Ectocarpus siliculosus</name>
    <name type="common">Brown alga</name>
    <name type="synonym">Conferva siliculosa</name>
    <dbReference type="NCBI Taxonomy" id="2880"/>
    <lineage>
        <taxon>Eukaryota</taxon>
        <taxon>Sar</taxon>
        <taxon>Stramenopiles</taxon>
        <taxon>Ochrophyta</taxon>
        <taxon>PX clade</taxon>
        <taxon>Phaeophyceae</taxon>
        <taxon>Ectocarpales</taxon>
        <taxon>Ectocarpaceae</taxon>
        <taxon>Ectocarpus</taxon>
    </lineage>
</organism>
<dbReference type="EMBL" id="FN649727">
    <property type="protein sequence ID" value="CBJ48450.1"/>
    <property type="molecule type" value="Genomic_DNA"/>
</dbReference>
<keyword evidence="9" id="KW-1185">Reference proteome</keyword>
<evidence type="ECO:0000313" key="8">
    <source>
        <dbReference type="EMBL" id="CBJ48450.1"/>
    </source>
</evidence>